<dbReference type="Proteomes" id="UP000001025">
    <property type="component" value="Chromosome"/>
</dbReference>
<organism evidence="2 3">
    <name type="scientific">Rhodopirellula baltica (strain DSM 10527 / NCIMB 13988 / SH1)</name>
    <dbReference type="NCBI Taxonomy" id="243090"/>
    <lineage>
        <taxon>Bacteria</taxon>
        <taxon>Pseudomonadati</taxon>
        <taxon>Planctomycetota</taxon>
        <taxon>Planctomycetia</taxon>
        <taxon>Pirellulales</taxon>
        <taxon>Pirellulaceae</taxon>
        <taxon>Rhodopirellula</taxon>
    </lineage>
</organism>
<dbReference type="InParanoid" id="Q7UTI5"/>
<dbReference type="STRING" id="243090.RB3864"/>
<dbReference type="KEGG" id="rba:RB3864"/>
<gene>
    <name evidence="2" type="ordered locus">RB3864</name>
</gene>
<proteinExistence type="predicted"/>
<dbReference type="EnsemblBacteria" id="CAD73451">
    <property type="protein sequence ID" value="CAD73451"/>
    <property type="gene ID" value="RB3864"/>
</dbReference>
<name>Q7UTI5_RHOBA</name>
<feature type="compositionally biased region" description="Basic residues" evidence="1">
    <location>
        <begin position="1"/>
        <end position="15"/>
    </location>
</feature>
<evidence type="ECO:0000313" key="2">
    <source>
        <dbReference type="EMBL" id="CAD73451.1"/>
    </source>
</evidence>
<accession>Q7UTI5</accession>
<reference evidence="2 3" key="1">
    <citation type="journal article" date="2003" name="Proc. Natl. Acad. Sci. U.S.A.">
        <title>Complete genome sequence of the marine planctomycete Pirellula sp. strain 1.</title>
        <authorList>
            <person name="Gloeckner F.O."/>
            <person name="Kube M."/>
            <person name="Bauer M."/>
            <person name="Teeling H."/>
            <person name="Lombardot T."/>
            <person name="Ludwig W."/>
            <person name="Gade D."/>
            <person name="Beck A."/>
            <person name="Borzym K."/>
            <person name="Heitmann K."/>
            <person name="Rabus R."/>
            <person name="Schlesner H."/>
            <person name="Amann R."/>
            <person name="Reinhardt R."/>
        </authorList>
    </citation>
    <scope>NUCLEOTIDE SEQUENCE [LARGE SCALE GENOMIC DNA]</scope>
    <source>
        <strain evidence="3">DSM 10527 / NCIMB 13988 / SH1</strain>
    </source>
</reference>
<dbReference type="HOGENOM" id="CLU_1936432_0_0_0"/>
<protein>
    <submittedName>
        <fullName evidence="2">Uncharacterized protein</fullName>
    </submittedName>
</protein>
<keyword evidence="3" id="KW-1185">Reference proteome</keyword>
<evidence type="ECO:0000256" key="1">
    <source>
        <dbReference type="SAM" id="MobiDB-lite"/>
    </source>
</evidence>
<feature type="region of interest" description="Disordered" evidence="1">
    <location>
        <begin position="1"/>
        <end position="28"/>
    </location>
</feature>
<feature type="region of interest" description="Disordered" evidence="1">
    <location>
        <begin position="44"/>
        <end position="67"/>
    </location>
</feature>
<sequence length="130" mass="14855">MKFGKRFHSRKGQHSRRPDALPAHSFAPSNAIAHELRDPVYAHRREQQLSSKPQRRSKRQLASGLRIRPTPIDYTPVRKLNNVALARTASIVPQFRPAAFVILQTHPLLPRWICPSMERTQLAKSCLSFG</sequence>
<dbReference type="AlphaFoldDB" id="Q7UTI5"/>
<dbReference type="EMBL" id="BX294139">
    <property type="protein sequence ID" value="CAD73451.1"/>
    <property type="molecule type" value="Genomic_DNA"/>
</dbReference>
<evidence type="ECO:0000313" key="3">
    <source>
        <dbReference type="Proteomes" id="UP000001025"/>
    </source>
</evidence>